<dbReference type="RefSeq" id="WP_083566026.1">
    <property type="nucleotide sequence ID" value="NZ_FQTT01000016.1"/>
</dbReference>
<dbReference type="Proteomes" id="UP000184291">
    <property type="component" value="Unassembled WGS sequence"/>
</dbReference>
<dbReference type="SUPFAM" id="SSF103473">
    <property type="entry name" value="MFS general substrate transporter"/>
    <property type="match status" value="1"/>
</dbReference>
<evidence type="ECO:0000256" key="1">
    <source>
        <dbReference type="ARBA" id="ARBA00004651"/>
    </source>
</evidence>
<dbReference type="GO" id="GO:0022857">
    <property type="term" value="F:transmembrane transporter activity"/>
    <property type="evidence" value="ECO:0007669"/>
    <property type="project" value="InterPro"/>
</dbReference>
<feature type="transmembrane region" description="Helical" evidence="5">
    <location>
        <begin position="77"/>
        <end position="100"/>
    </location>
</feature>
<dbReference type="AlphaFoldDB" id="A0A1M4S3M0"/>
<organism evidence="7 8">
    <name type="scientific">Actinomyces glycerinitolerans</name>
    <dbReference type="NCBI Taxonomy" id="1892869"/>
    <lineage>
        <taxon>Bacteria</taxon>
        <taxon>Bacillati</taxon>
        <taxon>Actinomycetota</taxon>
        <taxon>Actinomycetes</taxon>
        <taxon>Actinomycetales</taxon>
        <taxon>Actinomycetaceae</taxon>
        <taxon>Actinomyces</taxon>
    </lineage>
</organism>
<keyword evidence="2 5" id="KW-0812">Transmembrane</keyword>
<keyword evidence="3 5" id="KW-1133">Transmembrane helix</keyword>
<feature type="transmembrane region" description="Helical" evidence="5">
    <location>
        <begin position="383"/>
        <end position="405"/>
    </location>
</feature>
<evidence type="ECO:0000256" key="4">
    <source>
        <dbReference type="ARBA" id="ARBA00023136"/>
    </source>
</evidence>
<evidence type="ECO:0000256" key="3">
    <source>
        <dbReference type="ARBA" id="ARBA00022989"/>
    </source>
</evidence>
<dbReference type="Gene3D" id="1.20.1250.20">
    <property type="entry name" value="MFS general substrate transporter like domains"/>
    <property type="match status" value="2"/>
</dbReference>
<name>A0A1M4S3M0_9ACTO</name>
<comment type="subcellular location">
    <subcellularLocation>
        <location evidence="1">Cell membrane</location>
        <topology evidence="1">Multi-pass membrane protein</topology>
    </subcellularLocation>
</comment>
<feature type="transmembrane region" description="Helical" evidence="5">
    <location>
        <begin position="136"/>
        <end position="159"/>
    </location>
</feature>
<accession>A0A1M4S3M0</accession>
<dbReference type="STRING" id="1892869.ACGLYG10_3077"/>
<evidence type="ECO:0000256" key="5">
    <source>
        <dbReference type="SAM" id="Phobius"/>
    </source>
</evidence>
<evidence type="ECO:0000313" key="7">
    <source>
        <dbReference type="EMBL" id="SHE26822.1"/>
    </source>
</evidence>
<feature type="transmembrane region" description="Helical" evidence="5">
    <location>
        <begin position="197"/>
        <end position="219"/>
    </location>
</feature>
<feature type="transmembrane region" description="Helical" evidence="5">
    <location>
        <begin position="350"/>
        <end position="371"/>
    </location>
</feature>
<dbReference type="PROSITE" id="PS50850">
    <property type="entry name" value="MFS"/>
    <property type="match status" value="1"/>
</dbReference>
<protein>
    <recommendedName>
        <fullName evidence="6">Major facilitator superfamily (MFS) profile domain-containing protein</fullName>
    </recommendedName>
</protein>
<dbReference type="InterPro" id="IPR011701">
    <property type="entry name" value="MFS"/>
</dbReference>
<feature type="transmembrane region" description="Helical" evidence="5">
    <location>
        <begin position="112"/>
        <end position="130"/>
    </location>
</feature>
<dbReference type="InterPro" id="IPR036259">
    <property type="entry name" value="MFS_trans_sf"/>
</dbReference>
<reference evidence="8" key="1">
    <citation type="submission" date="2016-09" db="EMBL/GenBank/DDBJ databases">
        <authorList>
            <person name="Strepis N."/>
        </authorList>
    </citation>
    <scope>NUCLEOTIDE SEQUENCE [LARGE SCALE GENOMIC DNA]</scope>
</reference>
<dbReference type="InterPro" id="IPR020846">
    <property type="entry name" value="MFS_dom"/>
</dbReference>
<feature type="transmembrane region" description="Helical" evidence="5">
    <location>
        <begin position="35"/>
        <end position="57"/>
    </location>
</feature>
<feature type="transmembrane region" description="Helical" evidence="5">
    <location>
        <begin position="250"/>
        <end position="270"/>
    </location>
</feature>
<dbReference type="EMBL" id="FQTT01000016">
    <property type="protein sequence ID" value="SHE26822.1"/>
    <property type="molecule type" value="Genomic_DNA"/>
</dbReference>
<gene>
    <name evidence="7" type="ORF">ACGLYG10_3077</name>
</gene>
<feature type="transmembrane region" description="Helical" evidence="5">
    <location>
        <begin position="411"/>
        <end position="434"/>
    </location>
</feature>
<evidence type="ECO:0000313" key="8">
    <source>
        <dbReference type="Proteomes" id="UP000184291"/>
    </source>
</evidence>
<proteinExistence type="predicted"/>
<sequence length="438" mass="47506">MAEPPTSETFSIRGRATQEEIDAFFAPPTKPVKPFFIAAYVLAQLFFFIALMGPAVVAIQTKAMAMFPHDSAAQANAVSQIAGLGALGAVFANVIFGQVSDRTMWRWGRRRPWLVIGIFGMALGLTIMGLTNTVPAVAAGWLIAQIGANAALAPFVAVLSDQVPELQRARVSSMISIAQNLAQLIATWWAGAMATRLPMLFIGPAIPAILVMTWFAFVLPDKQLTIKPPRLDFIGLLKTFWVNPVKHPDYALAWAGRFLITFCAFSFTTYRLMYLVHRVSLTEAEARNTVTISVFIYTCFLMAASFVGGQLSDRLHRRKIFVFLASALFGVGTLMLAHTTTVSGFYMVEAVMGLAYGVYVSVDLALVVDVLPNPDNAGKDLGVFNIANALPQSLAPYMAPLFLGIGSPEKMNYPALCYFAGICAIVGGVLAIFIKKVK</sequence>
<feature type="transmembrane region" description="Helical" evidence="5">
    <location>
        <begin position="290"/>
        <end position="308"/>
    </location>
</feature>
<keyword evidence="8" id="KW-1185">Reference proteome</keyword>
<evidence type="ECO:0000256" key="2">
    <source>
        <dbReference type="ARBA" id="ARBA00022692"/>
    </source>
</evidence>
<keyword evidence="4 5" id="KW-0472">Membrane</keyword>
<feature type="transmembrane region" description="Helical" evidence="5">
    <location>
        <begin position="320"/>
        <end position="338"/>
    </location>
</feature>
<dbReference type="Pfam" id="PF07690">
    <property type="entry name" value="MFS_1"/>
    <property type="match status" value="1"/>
</dbReference>
<evidence type="ECO:0000259" key="6">
    <source>
        <dbReference type="PROSITE" id="PS50850"/>
    </source>
</evidence>
<dbReference type="OrthoDB" id="181905at2"/>
<feature type="domain" description="Major facilitator superfamily (MFS) profile" evidence="6">
    <location>
        <begin position="39"/>
        <end position="438"/>
    </location>
</feature>
<dbReference type="PANTHER" id="PTHR23528:SF1">
    <property type="entry name" value="MAJOR FACILITATOR SUPERFAMILY (MFS) PROFILE DOMAIN-CONTAINING PROTEIN"/>
    <property type="match status" value="1"/>
</dbReference>
<dbReference type="PANTHER" id="PTHR23528">
    <property type="match status" value="1"/>
</dbReference>
<dbReference type="GO" id="GO:0005886">
    <property type="term" value="C:plasma membrane"/>
    <property type="evidence" value="ECO:0007669"/>
    <property type="project" value="UniProtKB-SubCell"/>
</dbReference>